<evidence type="ECO:0000256" key="1">
    <source>
        <dbReference type="SAM" id="MobiDB-lite"/>
    </source>
</evidence>
<accession>A0AA36F0A9</accession>
<feature type="region of interest" description="Disordered" evidence="1">
    <location>
        <begin position="1"/>
        <end position="33"/>
    </location>
</feature>
<protein>
    <submittedName>
        <fullName evidence="2">Uncharacterized protein</fullName>
    </submittedName>
</protein>
<gene>
    <name evidence="2" type="ORF">OCTVUL_1B016332</name>
</gene>
<sequence>MWLVNESLAIKGNPDEDRSGVGDEDCSTDNDYNGSNAVGDIYAARPDLIDSQGSLNRPLVVSANGRSNGGGSVGVAGDREFSFTANAKLIDINPKIFVRT</sequence>
<dbReference type="EMBL" id="OX597816">
    <property type="protein sequence ID" value="CAI9719737.1"/>
    <property type="molecule type" value="Genomic_DNA"/>
</dbReference>
<dbReference type="AlphaFoldDB" id="A0AA36F0A9"/>
<proteinExistence type="predicted"/>
<organism evidence="2 3">
    <name type="scientific">Octopus vulgaris</name>
    <name type="common">Common octopus</name>
    <dbReference type="NCBI Taxonomy" id="6645"/>
    <lineage>
        <taxon>Eukaryota</taxon>
        <taxon>Metazoa</taxon>
        <taxon>Spiralia</taxon>
        <taxon>Lophotrochozoa</taxon>
        <taxon>Mollusca</taxon>
        <taxon>Cephalopoda</taxon>
        <taxon>Coleoidea</taxon>
        <taxon>Octopodiformes</taxon>
        <taxon>Octopoda</taxon>
        <taxon>Incirrata</taxon>
        <taxon>Octopodidae</taxon>
        <taxon>Octopus</taxon>
    </lineage>
</organism>
<name>A0AA36F0A9_OCTVU</name>
<reference evidence="2" key="1">
    <citation type="submission" date="2023-08" db="EMBL/GenBank/DDBJ databases">
        <authorList>
            <person name="Alioto T."/>
            <person name="Alioto T."/>
            <person name="Gomez Garrido J."/>
        </authorList>
    </citation>
    <scope>NUCLEOTIDE SEQUENCE</scope>
</reference>
<keyword evidence="3" id="KW-1185">Reference proteome</keyword>
<dbReference type="Proteomes" id="UP001162480">
    <property type="component" value="Chromosome 3"/>
</dbReference>
<evidence type="ECO:0000313" key="2">
    <source>
        <dbReference type="EMBL" id="CAI9719737.1"/>
    </source>
</evidence>
<evidence type="ECO:0000313" key="3">
    <source>
        <dbReference type="Proteomes" id="UP001162480"/>
    </source>
</evidence>